<keyword evidence="6" id="KW-1185">Reference proteome</keyword>
<dbReference type="GO" id="GO:0003690">
    <property type="term" value="F:double-stranded DNA binding"/>
    <property type="evidence" value="ECO:0007669"/>
    <property type="project" value="TreeGrafter"/>
</dbReference>
<dbReference type="AlphaFoldDB" id="W9WPY3"/>
<dbReference type="GeneID" id="19191021"/>
<dbReference type="InterPro" id="IPR003903">
    <property type="entry name" value="UIM_dom"/>
</dbReference>
<name>W9WPY3_9EURO</name>
<feature type="binding site" evidence="2">
    <location>
        <position position="872"/>
    </location>
    <ligand>
        <name>substrate</name>
    </ligand>
</feature>
<dbReference type="EMBL" id="AMGX01000009">
    <property type="protein sequence ID" value="EXJ70242.1"/>
    <property type="molecule type" value="Genomic_DNA"/>
</dbReference>
<feature type="region of interest" description="Disordered" evidence="4">
    <location>
        <begin position="298"/>
        <end position="324"/>
    </location>
</feature>
<dbReference type="GO" id="GO:0005634">
    <property type="term" value="C:nucleus"/>
    <property type="evidence" value="ECO:0007669"/>
    <property type="project" value="InterPro"/>
</dbReference>
<proteinExistence type="predicted"/>
<dbReference type="Pfam" id="PF06087">
    <property type="entry name" value="Tyr-DNA_phospho"/>
    <property type="match status" value="2"/>
</dbReference>
<sequence>MPPQVINLISDDDEDFNLPSHSTGKGEAANPASNQGKNPSISNKRDVAGSRQGMLDENINLGMPFWDVNENEDILHNATSRSSTISSHTERGSPGEERPRPMARRDNGKGKQRELEIPAIDLSQLDSDDNDDGGVLDSGNGDLSEDEALRRAIAMSLQEQTPCHESNESASMGTSSTSSSAAKVKGKGSAGLLKDVGSTRNTENATTQTPDDRTISLSPSPSPAFLPNPHQTARGLLTPPSPGSTPTTSAADVKTHPTTTRHGSGNSAPTPIPKPQLSSPSDGMFSLADLDRRQMEAERLARRKRKLEGEGSNHENQGGEGHSAKVVKLSQPATATVTMTATATESMTRMTESTGTGTRSGSGSIPPNHQQLTDNIRRNSGDSRRQLQLPARNNRPAAAALVPAAWGFNAGQCTAAIEATSSSWKAEITGNGKNNTSGVAPPPMNATLPNPTPTPLPPTINIDDDDNDDFVNNTTTTTAATTTSNTNSSALNLYPEGIALKTYIAGHSSADTITFAKLVSPSSRLESCLLSSFIWDFDWVFPYFETRRTKFQLVMHARDAAQREALVRDFQGVPNVRLTFPPMGGNVNCMHSKLMLLFYKDEGEEKGDGHGGAATATVGKSALGGWKKGGGGGQRCRIVVPTANLVDFDWGVGDFMENTVWLIDLPAKPLPPSSTNSASLDGATAGGFPETSFEKSLKTFLTAQTVPDDVIRQLDLFDFRRTERYGFVHTIGGMHGGQEAWQSTGLCGLGRTITELGLATRGGAIQMDYVTSSVGSLNDEFLRSMHLAASGDSGLTEYTMRYDKGGRVKHGNWKENFRFYFPSDNTVRMSKGGPRKAGTICFAIQWWNNPKFPRSNMYDCVSVREGLLMHNKLLFVTYTSPIEKSQPGNIGWVYVGSANLSESAWGRLVQDKATKKPRLNCRNWECGVIIPIPAVNSSPGIYTDKNKDSAGLASFNHTVPVPMRVPSECLENKKPWILSE</sequence>
<dbReference type="GO" id="GO:0003697">
    <property type="term" value="F:single-stranded DNA binding"/>
    <property type="evidence" value="ECO:0007669"/>
    <property type="project" value="TreeGrafter"/>
</dbReference>
<dbReference type="RefSeq" id="XP_007745094.1">
    <property type="nucleotide sequence ID" value="XM_007746904.1"/>
</dbReference>
<reference evidence="5 6" key="1">
    <citation type="submission" date="2013-03" db="EMBL/GenBank/DDBJ databases">
        <title>The Genome Sequence of Cladophialophora psammophila CBS 110553.</title>
        <authorList>
            <consortium name="The Broad Institute Genomics Platform"/>
            <person name="Cuomo C."/>
            <person name="de Hoog S."/>
            <person name="Gorbushina A."/>
            <person name="Walker B."/>
            <person name="Young S.K."/>
            <person name="Zeng Q."/>
            <person name="Gargeya S."/>
            <person name="Fitzgerald M."/>
            <person name="Haas B."/>
            <person name="Abouelleil A."/>
            <person name="Allen A.W."/>
            <person name="Alvarado L."/>
            <person name="Arachchi H.M."/>
            <person name="Berlin A.M."/>
            <person name="Chapman S.B."/>
            <person name="Gainer-Dewar J."/>
            <person name="Goldberg J."/>
            <person name="Griggs A."/>
            <person name="Gujja S."/>
            <person name="Hansen M."/>
            <person name="Howarth C."/>
            <person name="Imamovic A."/>
            <person name="Ireland A."/>
            <person name="Larimer J."/>
            <person name="McCowan C."/>
            <person name="Murphy C."/>
            <person name="Pearson M."/>
            <person name="Poon T.W."/>
            <person name="Priest M."/>
            <person name="Roberts A."/>
            <person name="Saif S."/>
            <person name="Shea T."/>
            <person name="Sisk P."/>
            <person name="Sykes S."/>
            <person name="Wortman J."/>
            <person name="Nusbaum C."/>
            <person name="Birren B."/>
        </authorList>
    </citation>
    <scope>NUCLEOTIDE SEQUENCE [LARGE SCALE GENOMIC DNA]</scope>
    <source>
        <strain evidence="5 6">CBS 110553</strain>
    </source>
</reference>
<dbReference type="PROSITE" id="PS50330">
    <property type="entry name" value="UIM"/>
    <property type="match status" value="1"/>
</dbReference>
<feature type="site" description="Interaction with DNA" evidence="3">
    <location>
        <position position="901"/>
    </location>
</feature>
<dbReference type="CDD" id="cd09123">
    <property type="entry name" value="PLDc_Tdp1_2"/>
    <property type="match status" value="1"/>
</dbReference>
<dbReference type="OrthoDB" id="47785at2759"/>
<evidence type="ECO:0000313" key="5">
    <source>
        <dbReference type="EMBL" id="EXJ70242.1"/>
    </source>
</evidence>
<protein>
    <recommendedName>
        <fullName evidence="7">PLD phosphodiesterase domain-containing protein</fullName>
    </recommendedName>
</protein>
<dbReference type="Proteomes" id="UP000019471">
    <property type="component" value="Unassembled WGS sequence"/>
</dbReference>
<evidence type="ECO:0000256" key="4">
    <source>
        <dbReference type="SAM" id="MobiDB-lite"/>
    </source>
</evidence>
<feature type="region of interest" description="Disordered" evidence="4">
    <location>
        <begin position="1"/>
        <end position="52"/>
    </location>
</feature>
<feature type="compositionally biased region" description="Polar residues" evidence="4">
    <location>
        <begin position="31"/>
        <end position="42"/>
    </location>
</feature>
<dbReference type="GO" id="GO:0006281">
    <property type="term" value="P:DNA repair"/>
    <property type="evidence" value="ECO:0007669"/>
    <property type="project" value="InterPro"/>
</dbReference>
<dbReference type="HOGENOM" id="CLU_007773_1_0_1"/>
<dbReference type="PANTHER" id="PTHR12415:SF4">
    <property type="entry name" value="TYROSYL-DNA PHOSPHODIESTERASE DOMAIN-CONTAINING PROTEIN"/>
    <property type="match status" value="1"/>
</dbReference>
<feature type="active site" description="Proton donor/acceptor" evidence="1">
    <location>
        <position position="870"/>
    </location>
</feature>
<feature type="region of interest" description="Disordered" evidence="4">
    <location>
        <begin position="343"/>
        <end position="384"/>
    </location>
</feature>
<dbReference type="STRING" id="1182543.W9WPY3"/>
<accession>W9WPY3</accession>
<evidence type="ECO:0000256" key="3">
    <source>
        <dbReference type="PIRSR" id="PIRSR610347-3"/>
    </source>
</evidence>
<evidence type="ECO:0000256" key="1">
    <source>
        <dbReference type="PIRSR" id="PIRSR610347-1"/>
    </source>
</evidence>
<feature type="compositionally biased region" description="Polar residues" evidence="4">
    <location>
        <begin position="256"/>
        <end position="269"/>
    </location>
</feature>
<dbReference type="GO" id="GO:0017005">
    <property type="term" value="F:3'-tyrosyl-DNA phosphodiesterase activity"/>
    <property type="evidence" value="ECO:0007669"/>
    <property type="project" value="TreeGrafter"/>
</dbReference>
<feature type="compositionally biased region" description="Polar residues" evidence="4">
    <location>
        <begin position="365"/>
        <end position="374"/>
    </location>
</feature>
<feature type="compositionally biased region" description="Polar residues" evidence="4">
    <location>
        <begin position="198"/>
        <end position="209"/>
    </location>
</feature>
<feature type="active site" description="Nucleophile" evidence="1">
    <location>
        <position position="591"/>
    </location>
</feature>
<dbReference type="PANTHER" id="PTHR12415">
    <property type="entry name" value="TYROSYL-DNA PHOSPHODIESTERASE 1"/>
    <property type="match status" value="1"/>
</dbReference>
<gene>
    <name evidence="5" type="ORF">A1O5_06310</name>
</gene>
<feature type="region of interest" description="Disordered" evidence="4">
    <location>
        <begin position="77"/>
        <end position="143"/>
    </location>
</feature>
<feature type="compositionally biased region" description="Basic and acidic residues" evidence="4">
    <location>
        <begin position="88"/>
        <end position="116"/>
    </location>
</feature>
<feature type="compositionally biased region" description="Low complexity" evidence="4">
    <location>
        <begin position="169"/>
        <end position="183"/>
    </location>
</feature>
<dbReference type="Pfam" id="PF02809">
    <property type="entry name" value="UIM"/>
    <property type="match status" value="1"/>
</dbReference>
<evidence type="ECO:0000256" key="2">
    <source>
        <dbReference type="PIRSR" id="PIRSR610347-2"/>
    </source>
</evidence>
<feature type="compositionally biased region" description="Low complexity" evidence="4">
    <location>
        <begin position="343"/>
        <end position="364"/>
    </location>
</feature>
<dbReference type="Gene3D" id="3.30.870.10">
    <property type="entry name" value="Endonuclease Chain A"/>
    <property type="match status" value="2"/>
</dbReference>
<evidence type="ECO:0000313" key="6">
    <source>
        <dbReference type="Proteomes" id="UP000019471"/>
    </source>
</evidence>
<dbReference type="CDD" id="cd09122">
    <property type="entry name" value="PLDc_Tdp1_1"/>
    <property type="match status" value="1"/>
</dbReference>
<feature type="region of interest" description="Disordered" evidence="4">
    <location>
        <begin position="428"/>
        <end position="470"/>
    </location>
</feature>
<feature type="binding site" evidence="2">
    <location>
        <position position="593"/>
    </location>
    <ligand>
        <name>substrate</name>
    </ligand>
</feature>
<organism evidence="5 6">
    <name type="scientific">Cladophialophora psammophila CBS 110553</name>
    <dbReference type="NCBI Taxonomy" id="1182543"/>
    <lineage>
        <taxon>Eukaryota</taxon>
        <taxon>Fungi</taxon>
        <taxon>Dikarya</taxon>
        <taxon>Ascomycota</taxon>
        <taxon>Pezizomycotina</taxon>
        <taxon>Eurotiomycetes</taxon>
        <taxon>Chaetothyriomycetidae</taxon>
        <taxon>Chaetothyriales</taxon>
        <taxon>Herpotrichiellaceae</taxon>
        <taxon>Cladophialophora</taxon>
    </lineage>
</organism>
<feature type="compositionally biased region" description="Pro residues" evidence="4">
    <location>
        <begin position="440"/>
        <end position="458"/>
    </location>
</feature>
<comment type="caution">
    <text evidence="5">The sequence shown here is derived from an EMBL/GenBank/DDBJ whole genome shotgun (WGS) entry which is preliminary data.</text>
</comment>
<feature type="compositionally biased region" description="Basic and acidic residues" evidence="4">
    <location>
        <begin position="375"/>
        <end position="384"/>
    </location>
</feature>
<dbReference type="eggNOG" id="KOG2031">
    <property type="taxonomic scope" value="Eukaryota"/>
</dbReference>
<evidence type="ECO:0008006" key="7">
    <source>
        <dbReference type="Google" id="ProtNLM"/>
    </source>
</evidence>
<feature type="region of interest" description="Disordered" evidence="4">
    <location>
        <begin position="158"/>
        <end position="285"/>
    </location>
</feature>
<dbReference type="SUPFAM" id="SSF56024">
    <property type="entry name" value="Phospholipase D/nuclease"/>
    <property type="match status" value="3"/>
</dbReference>
<feature type="compositionally biased region" description="Polar residues" evidence="4">
    <location>
        <begin position="77"/>
        <end position="87"/>
    </location>
</feature>
<dbReference type="InterPro" id="IPR010347">
    <property type="entry name" value="Tdp1"/>
</dbReference>